<evidence type="ECO:0000313" key="2">
    <source>
        <dbReference type="Proteomes" id="UP000501690"/>
    </source>
</evidence>
<gene>
    <name evidence="1" type="ORF">DEO72_LG7g1593</name>
</gene>
<reference evidence="1 2" key="1">
    <citation type="submission" date="2019-04" db="EMBL/GenBank/DDBJ databases">
        <title>An improved genome assembly and genetic linkage map for asparagus bean, Vigna unguiculata ssp. sesquipedialis.</title>
        <authorList>
            <person name="Xia Q."/>
            <person name="Zhang R."/>
            <person name="Dong Y."/>
        </authorList>
    </citation>
    <scope>NUCLEOTIDE SEQUENCE [LARGE SCALE GENOMIC DNA]</scope>
    <source>
        <tissue evidence="1">Leaf</tissue>
    </source>
</reference>
<accession>A0A4D6MFV1</accession>
<protein>
    <submittedName>
        <fullName evidence="1">Uncharacterized protein</fullName>
    </submittedName>
</protein>
<dbReference type="Proteomes" id="UP000501690">
    <property type="component" value="Linkage Group LG7"/>
</dbReference>
<sequence>MFDQCCLLLQVVGTCDRLSRTGYSKRGGSQWWKCYSDEGGLALRMVRRLNTIAFHFFFFSGEVLADDGDAIATIADPMVTLLLRVSSPMLQVCEENMEVLLMNGGCVKACYSGGGKSADSVDAVAQIRWHGGRDCLRRLRRGPSAIA</sequence>
<name>A0A4D6MFV1_VIGUN</name>
<organism evidence="1 2">
    <name type="scientific">Vigna unguiculata</name>
    <name type="common">Cowpea</name>
    <dbReference type="NCBI Taxonomy" id="3917"/>
    <lineage>
        <taxon>Eukaryota</taxon>
        <taxon>Viridiplantae</taxon>
        <taxon>Streptophyta</taxon>
        <taxon>Embryophyta</taxon>
        <taxon>Tracheophyta</taxon>
        <taxon>Spermatophyta</taxon>
        <taxon>Magnoliopsida</taxon>
        <taxon>eudicotyledons</taxon>
        <taxon>Gunneridae</taxon>
        <taxon>Pentapetalae</taxon>
        <taxon>rosids</taxon>
        <taxon>fabids</taxon>
        <taxon>Fabales</taxon>
        <taxon>Fabaceae</taxon>
        <taxon>Papilionoideae</taxon>
        <taxon>50 kb inversion clade</taxon>
        <taxon>NPAAA clade</taxon>
        <taxon>indigoferoid/millettioid clade</taxon>
        <taxon>Phaseoleae</taxon>
        <taxon>Vigna</taxon>
    </lineage>
</organism>
<keyword evidence="2" id="KW-1185">Reference proteome</keyword>
<dbReference type="AlphaFoldDB" id="A0A4D6MFV1"/>
<proteinExistence type="predicted"/>
<evidence type="ECO:0000313" key="1">
    <source>
        <dbReference type="EMBL" id="QCE00303.1"/>
    </source>
</evidence>
<dbReference type="EMBL" id="CP039351">
    <property type="protein sequence ID" value="QCE00303.1"/>
    <property type="molecule type" value="Genomic_DNA"/>
</dbReference>